<dbReference type="RefSeq" id="WP_088353197.1">
    <property type="nucleotide sequence ID" value="NZ_CP061813.1"/>
</dbReference>
<proteinExistence type="inferred from homology"/>
<keyword evidence="3 6" id="KW-0812">Transmembrane</keyword>
<dbReference type="Proteomes" id="UP000516764">
    <property type="component" value="Chromosome"/>
</dbReference>
<name>A0A7L8AJ52_9FLAO</name>
<dbReference type="InterPro" id="IPR004307">
    <property type="entry name" value="TspO_MBR"/>
</dbReference>
<dbReference type="Gene3D" id="1.20.1260.100">
    <property type="entry name" value="TspO/MBR protein"/>
    <property type="match status" value="1"/>
</dbReference>
<dbReference type="FunFam" id="1.20.1260.100:FF:000001">
    <property type="entry name" value="translocator protein 2"/>
    <property type="match status" value="1"/>
</dbReference>
<evidence type="ECO:0000256" key="1">
    <source>
        <dbReference type="ARBA" id="ARBA00004141"/>
    </source>
</evidence>
<feature type="transmembrane region" description="Helical" evidence="6">
    <location>
        <begin position="99"/>
        <end position="119"/>
    </location>
</feature>
<dbReference type="GO" id="GO:0016020">
    <property type="term" value="C:membrane"/>
    <property type="evidence" value="ECO:0007669"/>
    <property type="project" value="UniProtKB-SubCell"/>
</dbReference>
<dbReference type="GO" id="GO:0033013">
    <property type="term" value="P:tetrapyrrole metabolic process"/>
    <property type="evidence" value="ECO:0007669"/>
    <property type="project" value="UniProtKB-ARBA"/>
</dbReference>
<dbReference type="PANTHER" id="PTHR10057">
    <property type="entry name" value="PERIPHERAL-TYPE BENZODIAZEPINE RECEPTOR"/>
    <property type="match status" value="1"/>
</dbReference>
<reference evidence="7 8" key="1">
    <citation type="journal article" date="2016" name="Int. J. Syst. Evol. Microbiol.">
        <title>Polaribacter haliotis sp. nov., isolated from the gut of abalone Haliotis discus hannai.</title>
        <authorList>
            <person name="Kim Y.O."/>
            <person name="Park I.S."/>
            <person name="Park S."/>
            <person name="Nam B.H."/>
            <person name="Park J.M."/>
            <person name="Kim D.G."/>
            <person name="Yoon J.H."/>
        </authorList>
    </citation>
    <scope>NUCLEOTIDE SEQUENCE [LARGE SCALE GENOMIC DNA]</scope>
    <source>
        <strain evidence="7 8">KCTC 52418</strain>
    </source>
</reference>
<accession>A0A7L8AJ52</accession>
<gene>
    <name evidence="7" type="ORF">H9I45_06130</name>
</gene>
<keyword evidence="5 6" id="KW-0472">Membrane</keyword>
<sequence>MKQLKLTILFLIINFGGLVIGNWLMENGPMTDWYINLNKAPWTPPGWVFGVAWTLIMICFSIYLGKLFSEENSKKMKLFILLQFILNVSWNYIFFNQHLVLFGLITISLLTSLLFYYFFNLSSKVKNYKYLLLPYMIWLCIATSLNLYILIHN</sequence>
<dbReference type="PANTHER" id="PTHR10057:SF0">
    <property type="entry name" value="TRANSLOCATOR PROTEIN"/>
    <property type="match status" value="1"/>
</dbReference>
<evidence type="ECO:0000256" key="2">
    <source>
        <dbReference type="ARBA" id="ARBA00007524"/>
    </source>
</evidence>
<evidence type="ECO:0000313" key="8">
    <source>
        <dbReference type="Proteomes" id="UP000516764"/>
    </source>
</evidence>
<organism evidence="7 8">
    <name type="scientific">Polaribacter haliotis</name>
    <dbReference type="NCBI Taxonomy" id="1888915"/>
    <lineage>
        <taxon>Bacteria</taxon>
        <taxon>Pseudomonadati</taxon>
        <taxon>Bacteroidota</taxon>
        <taxon>Flavobacteriia</taxon>
        <taxon>Flavobacteriales</taxon>
        <taxon>Flavobacteriaceae</taxon>
    </lineage>
</organism>
<feature type="transmembrane region" description="Helical" evidence="6">
    <location>
        <begin position="45"/>
        <end position="64"/>
    </location>
</feature>
<feature type="transmembrane region" description="Helical" evidence="6">
    <location>
        <begin position="131"/>
        <end position="151"/>
    </location>
</feature>
<feature type="transmembrane region" description="Helical" evidence="6">
    <location>
        <begin position="76"/>
        <end position="93"/>
    </location>
</feature>
<evidence type="ECO:0000256" key="5">
    <source>
        <dbReference type="ARBA" id="ARBA00023136"/>
    </source>
</evidence>
<dbReference type="CDD" id="cd15904">
    <property type="entry name" value="TSPO_MBR"/>
    <property type="match status" value="1"/>
</dbReference>
<dbReference type="AlphaFoldDB" id="A0A7L8AJ52"/>
<evidence type="ECO:0000256" key="6">
    <source>
        <dbReference type="SAM" id="Phobius"/>
    </source>
</evidence>
<dbReference type="EMBL" id="CP061813">
    <property type="protein sequence ID" value="QOD62020.1"/>
    <property type="molecule type" value="Genomic_DNA"/>
</dbReference>
<evidence type="ECO:0000256" key="3">
    <source>
        <dbReference type="ARBA" id="ARBA00022692"/>
    </source>
</evidence>
<keyword evidence="4 6" id="KW-1133">Transmembrane helix</keyword>
<comment type="similarity">
    <text evidence="2">Belongs to the TspO/BZRP family.</text>
</comment>
<dbReference type="Pfam" id="PF03073">
    <property type="entry name" value="TspO_MBR"/>
    <property type="match status" value="1"/>
</dbReference>
<dbReference type="PIRSF" id="PIRSF005859">
    <property type="entry name" value="PBR"/>
    <property type="match status" value="1"/>
</dbReference>
<dbReference type="InterPro" id="IPR038330">
    <property type="entry name" value="TspO/MBR-related_sf"/>
</dbReference>
<comment type="subcellular location">
    <subcellularLocation>
        <location evidence="1">Membrane</location>
        <topology evidence="1">Multi-pass membrane protein</topology>
    </subcellularLocation>
</comment>
<dbReference type="OrthoDB" id="9795496at2"/>
<dbReference type="KEGG" id="phal:H9I45_06130"/>
<evidence type="ECO:0000256" key="4">
    <source>
        <dbReference type="ARBA" id="ARBA00022989"/>
    </source>
</evidence>
<protein>
    <submittedName>
        <fullName evidence="7">Tryptophan-rich sensory protein</fullName>
    </submittedName>
</protein>
<keyword evidence="8" id="KW-1185">Reference proteome</keyword>
<feature type="transmembrane region" description="Helical" evidence="6">
    <location>
        <begin position="7"/>
        <end position="25"/>
    </location>
</feature>
<evidence type="ECO:0000313" key="7">
    <source>
        <dbReference type="EMBL" id="QOD62020.1"/>
    </source>
</evidence>